<evidence type="ECO:0000313" key="2">
    <source>
        <dbReference type="EMBL" id="AQW88649.1"/>
    </source>
</evidence>
<dbReference type="OrthoDB" id="22744at10239"/>
<dbReference type="InterPro" id="IPR020818">
    <property type="entry name" value="Chaperonin_GroES"/>
</dbReference>
<evidence type="ECO:0000256" key="1">
    <source>
        <dbReference type="ARBA" id="ARBA00023186"/>
    </source>
</evidence>
<gene>
    <name evidence="2" type="ORF">BF_0124</name>
</gene>
<keyword evidence="3" id="KW-1185">Reference proteome</keyword>
<accession>A0A1S6UB38</accession>
<protein>
    <submittedName>
        <fullName evidence="2">Co-chaperonin GroES</fullName>
    </submittedName>
</protein>
<organism evidence="2 3">
    <name type="scientific">Serratia phage BF</name>
    <dbReference type="NCBI Taxonomy" id="1962671"/>
    <lineage>
        <taxon>Viruses</taxon>
        <taxon>Duplodnaviria</taxon>
        <taxon>Heunggongvirae</taxon>
        <taxon>Uroviricota</taxon>
        <taxon>Caudoviricetes</taxon>
        <taxon>Eneladusvirus</taxon>
        <taxon>Eneladusvirus BF</taxon>
    </lineage>
</organism>
<dbReference type="GO" id="GO:0005524">
    <property type="term" value="F:ATP binding"/>
    <property type="evidence" value="ECO:0007669"/>
    <property type="project" value="InterPro"/>
</dbReference>
<dbReference type="GO" id="GO:0044183">
    <property type="term" value="F:protein folding chaperone"/>
    <property type="evidence" value="ECO:0007669"/>
    <property type="project" value="InterPro"/>
</dbReference>
<reference evidence="2" key="1">
    <citation type="submission" date="2017-02" db="EMBL/GenBank/DDBJ databases">
        <title>Genome sequence of Serratia marcescens phage BF.</title>
        <authorList>
            <person name="Casey E."/>
            <person name="Fitzgerald B."/>
            <person name="Mahony J."/>
            <person name="Lugli G."/>
            <person name="Ventura M."/>
            <person name="van Sinderen D."/>
        </authorList>
    </citation>
    <scope>NUCLEOTIDE SEQUENCE [LARGE SCALE GENOMIC DNA]</scope>
</reference>
<dbReference type="InterPro" id="IPR011032">
    <property type="entry name" value="GroES-like_sf"/>
</dbReference>
<proteinExistence type="predicted"/>
<dbReference type="SMART" id="SM00883">
    <property type="entry name" value="Cpn10"/>
    <property type="match status" value="1"/>
</dbReference>
<dbReference type="Gene3D" id="2.30.33.40">
    <property type="entry name" value="GroES chaperonin"/>
    <property type="match status" value="1"/>
</dbReference>
<dbReference type="InterPro" id="IPR037124">
    <property type="entry name" value="Chaperonin_GroES_sf"/>
</dbReference>
<dbReference type="SUPFAM" id="SSF50129">
    <property type="entry name" value="GroES-like"/>
    <property type="match status" value="1"/>
</dbReference>
<keyword evidence="1" id="KW-0143">Chaperone</keyword>
<dbReference type="PRINTS" id="PR00297">
    <property type="entry name" value="CHAPERONIN10"/>
</dbReference>
<dbReference type="Pfam" id="PF00166">
    <property type="entry name" value="Cpn10"/>
    <property type="match status" value="1"/>
</dbReference>
<dbReference type="CDD" id="cd00320">
    <property type="entry name" value="cpn10"/>
    <property type="match status" value="1"/>
</dbReference>
<dbReference type="EMBL" id="KY630187">
    <property type="protein sequence ID" value="AQW88649.1"/>
    <property type="molecule type" value="Genomic_DNA"/>
</dbReference>
<evidence type="ECO:0000313" key="3">
    <source>
        <dbReference type="Proteomes" id="UP000221837"/>
    </source>
</evidence>
<sequence length="92" mass="10218">MNIRPVYNHIIAKKYENEPKSAGGILLTASGEDESTHAEVISIGSAYKGDIKVGDIVSYLDDKRVHIEKIENEYLLIMPEDCVLAVIEKEGE</sequence>
<name>A0A1S6UB38_9CAUD</name>
<dbReference type="Proteomes" id="UP000221837">
    <property type="component" value="Genome"/>
</dbReference>